<dbReference type="RefSeq" id="WP_038084413.1">
    <property type="nucleotide sequence ID" value="NZ_JMIR01000003.1"/>
</dbReference>
<dbReference type="PROSITE" id="PS50987">
    <property type="entry name" value="HTH_ARSR_2"/>
    <property type="match status" value="1"/>
</dbReference>
<dbReference type="EMBL" id="JMIR01000003">
    <property type="protein sequence ID" value="KEO84552.1"/>
    <property type="molecule type" value="Genomic_DNA"/>
</dbReference>
<keyword evidence="1" id="KW-0238">DNA-binding</keyword>
<comment type="caution">
    <text evidence="4">The sequence shown here is derived from an EMBL/GenBank/DDBJ whole genome shotgun (WGS) entry which is preliminary data.</text>
</comment>
<feature type="region of interest" description="Disordered" evidence="2">
    <location>
        <begin position="104"/>
        <end position="125"/>
    </location>
</feature>
<dbReference type="eggNOG" id="COG0640">
    <property type="taxonomic scope" value="Bacteria"/>
</dbReference>
<dbReference type="PANTHER" id="PTHR38600">
    <property type="entry name" value="TRANSCRIPTIONAL REGULATORY PROTEIN"/>
    <property type="match status" value="1"/>
</dbReference>
<dbReference type="AlphaFoldDB" id="A0A074MFM3"/>
<dbReference type="NCBIfam" id="NF033788">
    <property type="entry name" value="HTH_metalloreg"/>
    <property type="match status" value="1"/>
</dbReference>
<dbReference type="InterPro" id="IPR036388">
    <property type="entry name" value="WH-like_DNA-bd_sf"/>
</dbReference>
<dbReference type="Pfam" id="PF01022">
    <property type="entry name" value="HTH_5"/>
    <property type="match status" value="1"/>
</dbReference>
<dbReference type="STRING" id="1157490.EL26_03265"/>
<name>A0A074MFM3_9BACL</name>
<dbReference type="CDD" id="cd00090">
    <property type="entry name" value="HTH_ARSR"/>
    <property type="match status" value="1"/>
</dbReference>
<evidence type="ECO:0000256" key="2">
    <source>
        <dbReference type="SAM" id="MobiDB-lite"/>
    </source>
</evidence>
<dbReference type="GO" id="GO:0003700">
    <property type="term" value="F:DNA-binding transcription factor activity"/>
    <property type="evidence" value="ECO:0007669"/>
    <property type="project" value="InterPro"/>
</dbReference>
<accession>A0A074MFM3</accession>
<evidence type="ECO:0000256" key="1">
    <source>
        <dbReference type="ARBA" id="ARBA00023125"/>
    </source>
</evidence>
<dbReference type="SMART" id="SM00418">
    <property type="entry name" value="HTH_ARSR"/>
    <property type="match status" value="1"/>
</dbReference>
<dbReference type="InterPro" id="IPR011991">
    <property type="entry name" value="ArsR-like_HTH"/>
</dbReference>
<feature type="domain" description="HTH arsR-type" evidence="3">
    <location>
        <begin position="1"/>
        <end position="92"/>
    </location>
</feature>
<dbReference type="InterPro" id="IPR001845">
    <property type="entry name" value="HTH_ArsR_DNA-bd_dom"/>
</dbReference>
<proteinExistence type="predicted"/>
<evidence type="ECO:0000313" key="5">
    <source>
        <dbReference type="Proteomes" id="UP000027931"/>
    </source>
</evidence>
<evidence type="ECO:0000313" key="4">
    <source>
        <dbReference type="EMBL" id="KEO84552.1"/>
    </source>
</evidence>
<gene>
    <name evidence="4" type="ORF">EL26_03265</name>
</gene>
<dbReference type="InterPro" id="IPR036390">
    <property type="entry name" value="WH_DNA-bd_sf"/>
</dbReference>
<dbReference type="PANTHER" id="PTHR38600:SF2">
    <property type="entry name" value="SLL0088 PROTEIN"/>
    <property type="match status" value="1"/>
</dbReference>
<dbReference type="PRINTS" id="PR00778">
    <property type="entry name" value="HTHARSR"/>
</dbReference>
<keyword evidence="5" id="KW-1185">Reference proteome</keyword>
<organism evidence="4 5">
    <name type="scientific">Tumebacillus flagellatus</name>
    <dbReference type="NCBI Taxonomy" id="1157490"/>
    <lineage>
        <taxon>Bacteria</taxon>
        <taxon>Bacillati</taxon>
        <taxon>Bacillota</taxon>
        <taxon>Bacilli</taxon>
        <taxon>Bacillales</taxon>
        <taxon>Alicyclobacillaceae</taxon>
        <taxon>Tumebacillus</taxon>
    </lineage>
</organism>
<dbReference type="OrthoDB" id="2355173at2"/>
<reference evidence="4 5" key="1">
    <citation type="journal article" date="2013" name="Int. J. Syst. Evol. Microbiol.">
        <title>Tumebacillus flagellatus sp. nov., an alpha-amylase/pullulanase-producing bacterium isolated from cassava wastewater.</title>
        <authorList>
            <person name="Wang Q."/>
            <person name="Xie N."/>
            <person name="Qin Y."/>
            <person name="Shen N."/>
            <person name="Zhu J."/>
            <person name="Mi H."/>
            <person name="Huang R."/>
        </authorList>
    </citation>
    <scope>NUCLEOTIDE SEQUENCE [LARGE SCALE GENOMIC DNA]</scope>
    <source>
        <strain evidence="4 5">GST4</strain>
    </source>
</reference>
<dbReference type="Gene3D" id="1.10.10.10">
    <property type="entry name" value="Winged helix-like DNA-binding domain superfamily/Winged helix DNA-binding domain"/>
    <property type="match status" value="1"/>
</dbReference>
<sequence>MSSAAKVDVFQAIADPTRRTLLKLLGKQEMSVAQMTGHFSISRTAVNKHLHILSDAGLVSHHKVGRETRYQLQPDNLRELKDWLNYFEQFWDNKLAMLKFLVEQDEDSPEENPPLRLVEKKPPSE</sequence>
<evidence type="ECO:0000259" key="3">
    <source>
        <dbReference type="PROSITE" id="PS50987"/>
    </source>
</evidence>
<dbReference type="GO" id="GO:0003677">
    <property type="term" value="F:DNA binding"/>
    <property type="evidence" value="ECO:0007669"/>
    <property type="project" value="UniProtKB-KW"/>
</dbReference>
<dbReference type="SUPFAM" id="SSF46785">
    <property type="entry name" value="Winged helix' DNA-binding domain"/>
    <property type="match status" value="1"/>
</dbReference>
<dbReference type="Proteomes" id="UP000027931">
    <property type="component" value="Unassembled WGS sequence"/>
</dbReference>
<protein>
    <submittedName>
        <fullName evidence="4">ArsR family transcriptional regulator</fullName>
    </submittedName>
</protein>